<gene>
    <name evidence="3" type="ORF">NEOLEDRAFT_1055543</name>
</gene>
<dbReference type="PANTHER" id="PTHR11046:SF25">
    <property type="match status" value="1"/>
</dbReference>
<sequence length="781" mass="87180">KGAYTREARNIARIAVQSGCSEEQTGRMITGIAEVMGYKVSESEVMSRHTVSRAVQEGGLGAQMQAAVEWRGADGASWIVVSSDGTSHRHENYEAQCVTHLAPKSYHGDATVLVPKTRTLGVHTTTDHSSKTQLQSMKQTIGNICQVYNESPLARSSDTLVREVDFAAKITGMNSDHAEDQKKMAQYVHEWSKSASLFLLGEKALEEKTAEEFVGLVAGALLTKIEAVGGQDVWESMSDDQRLGHHGDMLLGLKETIGSAFYETLPDVQKRAVDLFIWVGCCMHKEMNSVKGGNTAMMAWWAANQVPGPILLPNKFNAANLTHLTNLSDASTPAEKRALEGSTCGGVKATSIAGLLLNHKDDKKGLQDTYVLWFYKVLGYATYFPDTSNTRFQSHCAAATVLILHTLLHREFLEMIKNGKKDRSGFTNLERNLYEALDDIATLTELAVLVLYVQIISHPYMHIVRGEGVNALDLGPLHRDVRDHLQKIISNPDLVLSPHATYETACLYGEDWETPAVIVRVQEMAPCLPHLRPILVAFCEGALKTWHCFSAEFVEGGAIYSATSEERQRAYAPATNDACEGALGSTRIMLRDKPRLSEHKRNTMYMHRRNDTAQFMTTLSDEDHHYFMQAAREHESSGAEHSRKMELVNAREETARVLVMKDGEKMQKGKDRKARLKSADFILTPEALDKLSGKVVAQLNLQINKWLASSLKHLVKKKKKDMKRREHMLSELKEVLNCYSKLPELEQQSLFNEEPSNEHGLTPVTGNDNHEDELQYESEIE</sequence>
<name>A0A165VPG9_9AGAM</name>
<evidence type="ECO:0000256" key="1">
    <source>
        <dbReference type="ARBA" id="ARBA00022722"/>
    </source>
</evidence>
<dbReference type="STRING" id="1314782.A0A165VPG9"/>
<dbReference type="EMBL" id="KV425553">
    <property type="protein sequence ID" value="KZT29985.1"/>
    <property type="molecule type" value="Genomic_DNA"/>
</dbReference>
<dbReference type="InterPro" id="IPR022894">
    <property type="entry name" value="Oligoribonuclease"/>
</dbReference>
<dbReference type="InParanoid" id="A0A165VPG9"/>
<dbReference type="Proteomes" id="UP000076761">
    <property type="component" value="Unassembled WGS sequence"/>
</dbReference>
<protein>
    <submittedName>
        <fullName evidence="3">Uncharacterized protein</fullName>
    </submittedName>
</protein>
<feature type="region of interest" description="Disordered" evidence="2">
    <location>
        <begin position="749"/>
        <end position="781"/>
    </location>
</feature>
<organism evidence="3 4">
    <name type="scientific">Neolentinus lepideus HHB14362 ss-1</name>
    <dbReference type="NCBI Taxonomy" id="1314782"/>
    <lineage>
        <taxon>Eukaryota</taxon>
        <taxon>Fungi</taxon>
        <taxon>Dikarya</taxon>
        <taxon>Basidiomycota</taxon>
        <taxon>Agaricomycotina</taxon>
        <taxon>Agaricomycetes</taxon>
        <taxon>Gloeophyllales</taxon>
        <taxon>Gloeophyllaceae</taxon>
        <taxon>Neolentinus</taxon>
    </lineage>
</organism>
<keyword evidence="1" id="KW-0378">Hydrolase</keyword>
<dbReference type="OrthoDB" id="3052721at2759"/>
<accession>A0A165VPG9</accession>
<dbReference type="PANTHER" id="PTHR11046">
    <property type="entry name" value="OLIGORIBONUCLEASE, MITOCHONDRIAL"/>
    <property type="match status" value="1"/>
</dbReference>
<keyword evidence="4" id="KW-1185">Reference proteome</keyword>
<reference evidence="3 4" key="1">
    <citation type="journal article" date="2016" name="Mol. Biol. Evol.">
        <title>Comparative Genomics of Early-Diverging Mushroom-Forming Fungi Provides Insights into the Origins of Lignocellulose Decay Capabilities.</title>
        <authorList>
            <person name="Nagy L.G."/>
            <person name="Riley R."/>
            <person name="Tritt A."/>
            <person name="Adam C."/>
            <person name="Daum C."/>
            <person name="Floudas D."/>
            <person name="Sun H."/>
            <person name="Yadav J.S."/>
            <person name="Pangilinan J."/>
            <person name="Larsson K.H."/>
            <person name="Matsuura K."/>
            <person name="Barry K."/>
            <person name="Labutti K."/>
            <person name="Kuo R."/>
            <person name="Ohm R.A."/>
            <person name="Bhattacharya S.S."/>
            <person name="Shirouzu T."/>
            <person name="Yoshinaga Y."/>
            <person name="Martin F.M."/>
            <person name="Grigoriev I.V."/>
            <person name="Hibbett D.S."/>
        </authorList>
    </citation>
    <scope>NUCLEOTIDE SEQUENCE [LARGE SCALE GENOMIC DNA]</scope>
    <source>
        <strain evidence="3 4">HHB14362 ss-1</strain>
    </source>
</reference>
<evidence type="ECO:0000256" key="2">
    <source>
        <dbReference type="SAM" id="MobiDB-lite"/>
    </source>
</evidence>
<feature type="non-terminal residue" evidence="3">
    <location>
        <position position="1"/>
    </location>
</feature>
<proteinExistence type="predicted"/>
<evidence type="ECO:0000313" key="4">
    <source>
        <dbReference type="Proteomes" id="UP000076761"/>
    </source>
</evidence>
<evidence type="ECO:0000313" key="3">
    <source>
        <dbReference type="EMBL" id="KZT29985.1"/>
    </source>
</evidence>
<dbReference type="AlphaFoldDB" id="A0A165VPG9"/>
<keyword evidence="1" id="KW-0540">Nuclease</keyword>
<dbReference type="GO" id="GO:0000175">
    <property type="term" value="F:3'-5'-RNA exonuclease activity"/>
    <property type="evidence" value="ECO:0007669"/>
    <property type="project" value="InterPro"/>
</dbReference>